<name>A0A5R9KJF5_9BACT</name>
<dbReference type="Proteomes" id="UP000309788">
    <property type="component" value="Unassembled WGS sequence"/>
</dbReference>
<dbReference type="EMBL" id="VCEI01000011">
    <property type="protein sequence ID" value="TLU96335.1"/>
    <property type="molecule type" value="Genomic_DNA"/>
</dbReference>
<organism evidence="1 2">
    <name type="scientific">Dyadobacter sediminis</name>
    <dbReference type="NCBI Taxonomy" id="1493691"/>
    <lineage>
        <taxon>Bacteria</taxon>
        <taxon>Pseudomonadati</taxon>
        <taxon>Bacteroidota</taxon>
        <taxon>Cytophagia</taxon>
        <taxon>Cytophagales</taxon>
        <taxon>Spirosomataceae</taxon>
        <taxon>Dyadobacter</taxon>
    </lineage>
</organism>
<protein>
    <submittedName>
        <fullName evidence="1">Uncharacterized protein</fullName>
    </submittedName>
</protein>
<reference evidence="1 2" key="1">
    <citation type="submission" date="2019-05" db="EMBL/GenBank/DDBJ databases">
        <authorList>
            <person name="Qu J.-H."/>
        </authorList>
    </citation>
    <scope>NUCLEOTIDE SEQUENCE [LARGE SCALE GENOMIC DNA]</scope>
    <source>
        <strain evidence="1 2">Z12</strain>
    </source>
</reference>
<gene>
    <name evidence="1" type="ORF">FEM55_04125</name>
</gene>
<evidence type="ECO:0000313" key="1">
    <source>
        <dbReference type="EMBL" id="TLU96335.1"/>
    </source>
</evidence>
<proteinExistence type="predicted"/>
<keyword evidence="2" id="KW-1185">Reference proteome</keyword>
<dbReference type="AlphaFoldDB" id="A0A5R9KJF5"/>
<dbReference type="OrthoDB" id="960235at2"/>
<accession>A0A5R9KJF5</accession>
<evidence type="ECO:0000313" key="2">
    <source>
        <dbReference type="Proteomes" id="UP000309788"/>
    </source>
</evidence>
<dbReference type="RefSeq" id="WP_138280029.1">
    <property type="nucleotide sequence ID" value="NZ_BMGE01000001.1"/>
</dbReference>
<sequence length="111" mass="12756">MKKSNIFVYIELSKFTQNLTTNLSLCKEHLKAQASYFQVIPSRYFSAQLNSEWESICQAVSRKGPRFNERGQVIGNAAINTIDQMTSMECLAVANRIFLLHDKVKKEFAEF</sequence>
<comment type="caution">
    <text evidence="1">The sequence shown here is derived from an EMBL/GenBank/DDBJ whole genome shotgun (WGS) entry which is preliminary data.</text>
</comment>